<reference evidence="2" key="1">
    <citation type="submission" date="2022-11" db="UniProtKB">
        <authorList>
            <consortium name="WormBaseParasite"/>
        </authorList>
    </citation>
    <scope>IDENTIFICATION</scope>
</reference>
<dbReference type="WBParaSite" id="JU765_v2.g3669.t1">
    <property type="protein sequence ID" value="JU765_v2.g3669.t1"/>
    <property type="gene ID" value="JU765_v2.g3669"/>
</dbReference>
<evidence type="ECO:0000313" key="2">
    <source>
        <dbReference type="WBParaSite" id="JU765_v2.g3669.t1"/>
    </source>
</evidence>
<proteinExistence type="predicted"/>
<dbReference type="Proteomes" id="UP000887576">
    <property type="component" value="Unplaced"/>
</dbReference>
<accession>A0AC34R5K6</accession>
<sequence>MEASTSGSTLVSGDSSPRTLNRANRPLQLPTVCVSSIPSTFSAAVAAAVAQSPLNSPVFVDTNNQTHQISDLHTYRLASGGATSAMMFLPYRHERTSSSSSDSGVIFQFSPPAGTLGPCPSSASLSISPPGLSPLQLDSAFSTPTPSSANRFRNHFTFDHINSPRRKPENAFDLSAAVVLQQQQQQTSAAMITEIMKRAGSTASSSGIVSGASVSSTADLEEELKRKQEELLAKGFLSSPIKNNVFRSESLPLQPEVEKMMQTLYQASQQQPPQFLSRSPVVRTASLNVQGPSPLLTAAWNAAREQLGQVKPFASAQSAFKVPNSLIPSVTPNPPKIQTTSPSPPQRPRNKTKSTGASEENDEAKKQYFCVTCNKDFRRPDILSRHLRRHTGEKPFGCDKCGRFFSRSDHLRTHRRTHTDEKPYACTVCNYRARRRDVLTRHMSTRHQQKAERTFFPRQRRCMSETVVNPLNVKTEPISNAENPIGKLSPKRQRFATEIPKTGMKEELEEEIIDVLNVEDDVVVDEVQNEQVKQEPAD</sequence>
<organism evidence="1 2">
    <name type="scientific">Panagrolaimus sp. JU765</name>
    <dbReference type="NCBI Taxonomy" id="591449"/>
    <lineage>
        <taxon>Eukaryota</taxon>
        <taxon>Metazoa</taxon>
        <taxon>Ecdysozoa</taxon>
        <taxon>Nematoda</taxon>
        <taxon>Chromadorea</taxon>
        <taxon>Rhabditida</taxon>
        <taxon>Tylenchina</taxon>
        <taxon>Panagrolaimomorpha</taxon>
        <taxon>Panagrolaimoidea</taxon>
        <taxon>Panagrolaimidae</taxon>
        <taxon>Panagrolaimus</taxon>
    </lineage>
</organism>
<evidence type="ECO:0000313" key="1">
    <source>
        <dbReference type="Proteomes" id="UP000887576"/>
    </source>
</evidence>
<protein>
    <submittedName>
        <fullName evidence="2">C2H2-type domain-containing protein</fullName>
    </submittedName>
</protein>
<name>A0AC34R5K6_9BILA</name>